<dbReference type="Pfam" id="PF03147">
    <property type="entry name" value="FDX-ACB"/>
    <property type="match status" value="1"/>
</dbReference>
<dbReference type="PANTHER" id="PTHR10947:SF0">
    <property type="entry name" value="PHENYLALANINE--TRNA LIGASE BETA SUBUNIT"/>
    <property type="match status" value="1"/>
</dbReference>
<dbReference type="EMBL" id="PDKS01000001">
    <property type="protein sequence ID" value="PPI87487.1"/>
    <property type="molecule type" value="Genomic_DNA"/>
</dbReference>
<dbReference type="NCBIfam" id="TIGR00472">
    <property type="entry name" value="pheT_bact"/>
    <property type="match status" value="1"/>
</dbReference>
<evidence type="ECO:0000256" key="7">
    <source>
        <dbReference type="ARBA" id="ARBA00022723"/>
    </source>
</evidence>
<comment type="subcellular location">
    <subcellularLocation>
        <location evidence="1 15">Cytoplasm</location>
    </subcellularLocation>
</comment>
<evidence type="ECO:0000256" key="13">
    <source>
        <dbReference type="ARBA" id="ARBA00023146"/>
    </source>
</evidence>
<dbReference type="InterPro" id="IPR041616">
    <property type="entry name" value="PheRS_beta_core"/>
</dbReference>
<name>A0A2P5SYR4_9GAMM</name>
<accession>A0A2P5SYR4</accession>
<dbReference type="SMART" id="SM00896">
    <property type="entry name" value="FDX-ACB"/>
    <property type="match status" value="1"/>
</dbReference>
<dbReference type="CDD" id="cd00769">
    <property type="entry name" value="PheRS_beta_core"/>
    <property type="match status" value="1"/>
</dbReference>
<dbReference type="InterPro" id="IPR005146">
    <property type="entry name" value="B3/B4_tRNA-bd"/>
</dbReference>
<dbReference type="SUPFAM" id="SSF50249">
    <property type="entry name" value="Nucleic acid-binding proteins"/>
    <property type="match status" value="1"/>
</dbReference>
<dbReference type="PROSITE" id="PS51447">
    <property type="entry name" value="FDX_ACB"/>
    <property type="match status" value="1"/>
</dbReference>
<dbReference type="GO" id="GO:0004826">
    <property type="term" value="F:phenylalanine-tRNA ligase activity"/>
    <property type="evidence" value="ECO:0007669"/>
    <property type="project" value="UniProtKB-UniRule"/>
</dbReference>
<dbReference type="InterPro" id="IPR020825">
    <property type="entry name" value="Phe-tRNA_synthase-like_B3/B4"/>
</dbReference>
<evidence type="ECO:0000256" key="3">
    <source>
        <dbReference type="ARBA" id="ARBA00011209"/>
    </source>
</evidence>
<dbReference type="SUPFAM" id="SSF56037">
    <property type="entry name" value="PheT/TilS domain"/>
    <property type="match status" value="1"/>
</dbReference>
<dbReference type="InterPro" id="IPR005121">
    <property type="entry name" value="Fdx_antiC-bd"/>
</dbReference>
<evidence type="ECO:0000256" key="15">
    <source>
        <dbReference type="HAMAP-Rule" id="MF_00283"/>
    </source>
</evidence>
<dbReference type="Gene3D" id="3.50.40.10">
    <property type="entry name" value="Phenylalanyl-trna Synthetase, Chain B, domain 3"/>
    <property type="match status" value="1"/>
</dbReference>
<keyword evidence="7 15" id="KW-0479">Metal-binding</keyword>
<dbReference type="CDD" id="cd02796">
    <property type="entry name" value="tRNA_bind_bactPheRS"/>
    <property type="match status" value="1"/>
</dbReference>
<feature type="domain" description="FDX-ACB" evidence="18">
    <location>
        <begin position="703"/>
        <end position="796"/>
    </location>
</feature>
<dbReference type="InterPro" id="IPR045864">
    <property type="entry name" value="aa-tRNA-synth_II/BPL/LPL"/>
</dbReference>
<keyword evidence="10 15" id="KW-0460">Magnesium</keyword>
<evidence type="ECO:0000256" key="6">
    <source>
        <dbReference type="ARBA" id="ARBA00022598"/>
    </source>
</evidence>
<dbReference type="InterPro" id="IPR036690">
    <property type="entry name" value="Fdx_antiC-bd_sf"/>
</dbReference>
<evidence type="ECO:0000313" key="21">
    <source>
        <dbReference type="Proteomes" id="UP000296034"/>
    </source>
</evidence>
<dbReference type="SUPFAM" id="SSF55681">
    <property type="entry name" value="Class II aaRS and biotin synthetases"/>
    <property type="match status" value="1"/>
</dbReference>
<dbReference type="InterPro" id="IPR009061">
    <property type="entry name" value="DNA-bd_dom_put_sf"/>
</dbReference>
<keyword evidence="8 15" id="KW-0547">Nucleotide-binding</keyword>
<evidence type="ECO:0000256" key="16">
    <source>
        <dbReference type="PROSITE-ProRule" id="PRU00209"/>
    </source>
</evidence>
<dbReference type="Gene3D" id="3.30.930.10">
    <property type="entry name" value="Bira Bifunctional Protein, Domain 2"/>
    <property type="match status" value="1"/>
</dbReference>
<feature type="binding site" evidence="15">
    <location>
        <position position="465"/>
    </location>
    <ligand>
        <name>Mg(2+)</name>
        <dbReference type="ChEBI" id="CHEBI:18420"/>
        <note>shared with alpha subunit</note>
    </ligand>
</feature>
<dbReference type="FunFam" id="3.30.70.380:FF:000001">
    <property type="entry name" value="Phenylalanine--tRNA ligase beta subunit"/>
    <property type="match status" value="1"/>
</dbReference>
<evidence type="ECO:0000256" key="10">
    <source>
        <dbReference type="ARBA" id="ARBA00022842"/>
    </source>
</evidence>
<evidence type="ECO:0000256" key="2">
    <source>
        <dbReference type="ARBA" id="ARBA00008653"/>
    </source>
</evidence>
<dbReference type="AlphaFoldDB" id="A0A2P5SYR4"/>
<dbReference type="Pfam" id="PF03484">
    <property type="entry name" value="B5"/>
    <property type="match status" value="1"/>
</dbReference>
<dbReference type="GO" id="GO:0006432">
    <property type="term" value="P:phenylalanyl-tRNA aminoacylation"/>
    <property type="evidence" value="ECO:0007669"/>
    <property type="project" value="UniProtKB-UniRule"/>
</dbReference>
<evidence type="ECO:0000256" key="5">
    <source>
        <dbReference type="ARBA" id="ARBA00022555"/>
    </source>
</evidence>
<evidence type="ECO:0000256" key="9">
    <source>
        <dbReference type="ARBA" id="ARBA00022840"/>
    </source>
</evidence>
<dbReference type="Gene3D" id="2.40.50.140">
    <property type="entry name" value="Nucleic acid-binding proteins"/>
    <property type="match status" value="1"/>
</dbReference>
<feature type="binding site" evidence="15">
    <location>
        <position position="456"/>
    </location>
    <ligand>
        <name>Mg(2+)</name>
        <dbReference type="ChEBI" id="CHEBI:18420"/>
        <note>shared with alpha subunit</note>
    </ligand>
</feature>
<dbReference type="PANTHER" id="PTHR10947">
    <property type="entry name" value="PHENYLALANYL-TRNA SYNTHETASE BETA CHAIN AND LEUCINE-RICH REPEAT-CONTAINING PROTEIN 47"/>
    <property type="match status" value="1"/>
</dbReference>
<dbReference type="InterPro" id="IPR004532">
    <property type="entry name" value="Phe-tRNA-ligase_IIc_bsu_bact"/>
</dbReference>
<evidence type="ECO:0000313" key="20">
    <source>
        <dbReference type="EMBL" id="PPI87487.1"/>
    </source>
</evidence>
<dbReference type="PROSITE" id="PS51483">
    <property type="entry name" value="B5"/>
    <property type="match status" value="1"/>
</dbReference>
<dbReference type="InterPro" id="IPR012340">
    <property type="entry name" value="NA-bd_OB-fold"/>
</dbReference>
<evidence type="ECO:0000259" key="17">
    <source>
        <dbReference type="PROSITE" id="PS50886"/>
    </source>
</evidence>
<dbReference type="InterPro" id="IPR045060">
    <property type="entry name" value="Phe-tRNA-ligase_IIc_bsu"/>
</dbReference>
<comment type="caution">
    <text evidence="20">The sequence shown here is derived from an EMBL/GenBank/DDBJ whole genome shotgun (WGS) entry which is preliminary data.</text>
</comment>
<dbReference type="RefSeq" id="WP_136131482.1">
    <property type="nucleotide sequence ID" value="NZ_PDKS01000001.1"/>
</dbReference>
<feature type="domain" description="TRNA-binding" evidence="17">
    <location>
        <begin position="39"/>
        <end position="149"/>
    </location>
</feature>
<dbReference type="Pfam" id="PF17759">
    <property type="entry name" value="tRNA_synthFbeta"/>
    <property type="match status" value="1"/>
</dbReference>
<evidence type="ECO:0000256" key="11">
    <source>
        <dbReference type="ARBA" id="ARBA00022884"/>
    </source>
</evidence>
<dbReference type="EC" id="6.1.1.20" evidence="15"/>
<dbReference type="GO" id="GO:0000049">
    <property type="term" value="F:tRNA binding"/>
    <property type="evidence" value="ECO:0007669"/>
    <property type="project" value="UniProtKB-UniRule"/>
</dbReference>
<keyword evidence="6 15" id="KW-0436">Ligase</keyword>
<reference evidence="20 21" key="1">
    <citation type="journal article" date="2018" name="Genome Biol. Evol.">
        <title>Cladogenesis and Genomic Streamlining in Extracellular Endosymbionts of Tropical Stink Bugs.</title>
        <authorList>
            <person name="Otero-Bravo A."/>
            <person name="Goffredi S."/>
            <person name="Sabree Z.L."/>
        </authorList>
    </citation>
    <scope>NUCLEOTIDE SEQUENCE [LARGE SCALE GENOMIC DNA]</scope>
    <source>
        <strain evidence="20 21">SoET</strain>
    </source>
</reference>
<feature type="binding site" evidence="15">
    <location>
        <position position="462"/>
    </location>
    <ligand>
        <name>Mg(2+)</name>
        <dbReference type="ChEBI" id="CHEBI:18420"/>
        <note>shared with alpha subunit</note>
    </ligand>
</feature>
<sequence>MKFSELWLREWVNPNIDTNKLCEQLTMLGLEVENVSSVSSFFHGVVSGEIVECKEKLDCHKIKFTKVNIGNGKILNIMCNADNCRLGLKVVVAPIKTILPKQKEVQQINFYEYVSEGIICSLSTLGLSDKEDQFIIELPHDVSIGKDIYNYLKLNDNIIEVNITPNRADCLSIMGIARDLAALNCLPFENLINNPISPKINDDLLIYIHEPKACPQYLSRIIKDINVNISTPFWIKERLRRCGIASVNVVIDINNYVLIEIGQPIFAFDLDCIDSYLAVRMAKDNEILILNNGKKIHLNNTVLVISDKNKVLSIAGVCNDLRSTIHDSTRDILLECAYFNPLSVINNIRYCNLHTDTSHRYERGIDYKLQYKAIEYVTKLLMEICKGKAGPIIDKTYDRLFHKSKLVIDLHRKKLNRLIGYKISDSQVNDTLTRLGFNIHKEIDKWKVIVPSWRVDILIEEDLLEEIIRIFGYYNIPNVPIKTNLKIIAPSKGMVLLKRIKNFLVNMGYHEVITYSFVNPKIQKILHPNKHAVPIMNPISKDMSVMRLSLRTGLLNILHYNQNYQQNRLRLFENGYCFIPDKTAEFGIRQELMLSGILNGNISKDHWDKTNKLADFYDLKGDLESLFELSNHIEDINFFSRSISALHPGKSAVIYLNDKEIGYIGEIHPDLQKRLKIKNEIVIFELMCNELINSKHIRIQEISRFPANRRDISIIVNEQIPAANVITLCKKIGINQLVGINLLDVYRGKDIAKGYKSLTISLILQDTKRTLKEEEIAIIVNRYIMALKERFQVTLRN</sequence>
<dbReference type="Proteomes" id="UP000296034">
    <property type="component" value="Unassembled WGS sequence"/>
</dbReference>
<keyword evidence="4 15" id="KW-0963">Cytoplasm</keyword>
<comment type="similarity">
    <text evidence="2 15">Belongs to the phenylalanyl-tRNA synthetase beta subunit family. Type 1 subfamily.</text>
</comment>
<evidence type="ECO:0000256" key="8">
    <source>
        <dbReference type="ARBA" id="ARBA00022741"/>
    </source>
</evidence>
<dbReference type="GO" id="GO:0000287">
    <property type="term" value="F:magnesium ion binding"/>
    <property type="evidence" value="ECO:0007669"/>
    <property type="project" value="UniProtKB-UniRule"/>
</dbReference>
<dbReference type="SMART" id="SM00873">
    <property type="entry name" value="B3_4"/>
    <property type="match status" value="1"/>
</dbReference>
<keyword evidence="5 16" id="KW-0820">tRNA-binding</keyword>
<dbReference type="InterPro" id="IPR002547">
    <property type="entry name" value="tRNA-bd_dom"/>
</dbReference>
<dbReference type="OrthoDB" id="9805455at2"/>
<protein>
    <recommendedName>
        <fullName evidence="15">Phenylalanine--tRNA ligase beta subunit</fullName>
        <ecNumber evidence="15">6.1.1.20</ecNumber>
    </recommendedName>
    <alternativeName>
        <fullName evidence="15">Phenylalanyl-tRNA synthetase beta subunit</fullName>
        <shortName evidence="15">PheRS</shortName>
    </alternativeName>
</protein>
<dbReference type="Gene3D" id="3.30.56.10">
    <property type="match status" value="2"/>
</dbReference>
<feature type="binding site" evidence="15">
    <location>
        <position position="466"/>
    </location>
    <ligand>
        <name>Mg(2+)</name>
        <dbReference type="ChEBI" id="CHEBI:18420"/>
        <note>shared with alpha subunit</note>
    </ligand>
</feature>
<dbReference type="Pfam" id="PF03483">
    <property type="entry name" value="B3_4"/>
    <property type="match status" value="1"/>
</dbReference>
<keyword evidence="13 15" id="KW-0030">Aminoacyl-tRNA synthetase</keyword>
<evidence type="ECO:0000256" key="4">
    <source>
        <dbReference type="ARBA" id="ARBA00022490"/>
    </source>
</evidence>
<dbReference type="GO" id="GO:0005524">
    <property type="term" value="F:ATP binding"/>
    <property type="evidence" value="ECO:0007669"/>
    <property type="project" value="UniProtKB-UniRule"/>
</dbReference>
<evidence type="ECO:0000256" key="14">
    <source>
        <dbReference type="ARBA" id="ARBA00049255"/>
    </source>
</evidence>
<organism evidence="20 21">
    <name type="scientific">Candidatus Pantoea edessiphila</name>
    <dbReference type="NCBI Taxonomy" id="2044610"/>
    <lineage>
        <taxon>Bacteria</taxon>
        <taxon>Pseudomonadati</taxon>
        <taxon>Pseudomonadota</taxon>
        <taxon>Gammaproteobacteria</taxon>
        <taxon>Enterobacterales</taxon>
        <taxon>Erwiniaceae</taxon>
        <taxon>Pantoea</taxon>
    </lineage>
</organism>
<dbReference type="FunFam" id="3.30.930.10:FF:000022">
    <property type="entry name" value="Phenylalanine--tRNA ligase beta subunit"/>
    <property type="match status" value="1"/>
</dbReference>
<keyword evidence="11 16" id="KW-0694">RNA-binding</keyword>
<dbReference type="GO" id="GO:0009328">
    <property type="term" value="C:phenylalanine-tRNA ligase complex"/>
    <property type="evidence" value="ECO:0007669"/>
    <property type="project" value="TreeGrafter"/>
</dbReference>
<dbReference type="InterPro" id="IPR005147">
    <property type="entry name" value="tRNA_synthase_B5-dom"/>
</dbReference>
<feature type="domain" description="B5" evidence="19">
    <location>
        <begin position="403"/>
        <end position="478"/>
    </location>
</feature>
<proteinExistence type="inferred from homology"/>
<evidence type="ECO:0000259" key="18">
    <source>
        <dbReference type="PROSITE" id="PS51447"/>
    </source>
</evidence>
<evidence type="ECO:0000256" key="1">
    <source>
        <dbReference type="ARBA" id="ARBA00004496"/>
    </source>
</evidence>
<evidence type="ECO:0000259" key="19">
    <source>
        <dbReference type="PROSITE" id="PS51483"/>
    </source>
</evidence>
<comment type="cofactor">
    <cofactor evidence="15">
        <name>Mg(2+)</name>
        <dbReference type="ChEBI" id="CHEBI:18420"/>
    </cofactor>
    <text evidence="15">Binds 2 magnesium ions per tetramer.</text>
</comment>
<comment type="subunit">
    <text evidence="3 15">Tetramer of two alpha and two beta subunits.</text>
</comment>
<comment type="catalytic activity">
    <reaction evidence="14 15">
        <text>tRNA(Phe) + L-phenylalanine + ATP = L-phenylalanyl-tRNA(Phe) + AMP + diphosphate + H(+)</text>
        <dbReference type="Rhea" id="RHEA:19413"/>
        <dbReference type="Rhea" id="RHEA-COMP:9668"/>
        <dbReference type="Rhea" id="RHEA-COMP:9699"/>
        <dbReference type="ChEBI" id="CHEBI:15378"/>
        <dbReference type="ChEBI" id="CHEBI:30616"/>
        <dbReference type="ChEBI" id="CHEBI:33019"/>
        <dbReference type="ChEBI" id="CHEBI:58095"/>
        <dbReference type="ChEBI" id="CHEBI:78442"/>
        <dbReference type="ChEBI" id="CHEBI:78531"/>
        <dbReference type="ChEBI" id="CHEBI:456215"/>
        <dbReference type="EC" id="6.1.1.20"/>
    </reaction>
</comment>
<dbReference type="InterPro" id="IPR033714">
    <property type="entry name" value="tRNA_bind_bactPheRS"/>
</dbReference>
<dbReference type="Pfam" id="PF01588">
    <property type="entry name" value="tRNA_bind"/>
    <property type="match status" value="1"/>
</dbReference>
<dbReference type="Gene3D" id="3.30.70.380">
    <property type="entry name" value="Ferrodoxin-fold anticodon-binding domain"/>
    <property type="match status" value="1"/>
</dbReference>
<gene>
    <name evidence="15" type="primary">pheT</name>
    <name evidence="20" type="ORF">CRV11_00945</name>
</gene>
<dbReference type="PROSITE" id="PS50886">
    <property type="entry name" value="TRBD"/>
    <property type="match status" value="1"/>
</dbReference>
<dbReference type="FunFam" id="3.30.56.10:FF:000002">
    <property type="entry name" value="Phenylalanine--tRNA ligase beta subunit"/>
    <property type="match status" value="1"/>
</dbReference>
<evidence type="ECO:0000256" key="12">
    <source>
        <dbReference type="ARBA" id="ARBA00022917"/>
    </source>
</evidence>
<keyword evidence="9 15" id="KW-0067">ATP-binding</keyword>
<dbReference type="SMART" id="SM00874">
    <property type="entry name" value="B5"/>
    <property type="match status" value="1"/>
</dbReference>
<dbReference type="SUPFAM" id="SSF46955">
    <property type="entry name" value="Putative DNA-binding domain"/>
    <property type="match status" value="1"/>
</dbReference>
<dbReference type="HAMAP" id="MF_00283">
    <property type="entry name" value="Phe_tRNA_synth_beta1"/>
    <property type="match status" value="1"/>
</dbReference>
<keyword evidence="12 15" id="KW-0648">Protein biosynthesis</keyword>
<dbReference type="SUPFAM" id="SSF54991">
    <property type="entry name" value="Anticodon-binding domain of PheRS"/>
    <property type="match status" value="1"/>
</dbReference>